<proteinExistence type="predicted"/>
<dbReference type="InterPro" id="IPR001789">
    <property type="entry name" value="Sig_transdc_resp-reg_receiver"/>
</dbReference>
<dbReference type="eggNOG" id="KOG1601">
    <property type="taxonomic scope" value="Eukaryota"/>
</dbReference>
<feature type="region of interest" description="Disordered" evidence="3">
    <location>
        <begin position="183"/>
        <end position="221"/>
    </location>
</feature>
<keyword evidence="6" id="KW-1185">Reference proteome</keyword>
<dbReference type="GO" id="GO:0009736">
    <property type="term" value="P:cytokinin-activated signaling pathway"/>
    <property type="evidence" value="ECO:0007669"/>
    <property type="project" value="InterPro"/>
</dbReference>
<evidence type="ECO:0000313" key="6">
    <source>
        <dbReference type="Proteomes" id="UP000017836"/>
    </source>
</evidence>
<reference evidence="6" key="1">
    <citation type="journal article" date="2013" name="Science">
        <title>The Amborella genome and the evolution of flowering plants.</title>
        <authorList>
            <consortium name="Amborella Genome Project"/>
        </authorList>
    </citation>
    <scope>NUCLEOTIDE SEQUENCE [LARGE SCALE GENOMIC DNA]</scope>
</reference>
<gene>
    <name evidence="5" type="ORF">AMTR_s00001p00271550</name>
</gene>
<sequence length="445" mass="49611">MGEEVKGEELNVEKETGINWESFLPRGCLRVLLVEPDDSTRQIIVAAVPDGRMAWQILKENPHNFDIVLTEVIMPTISGFALLSMIMGHEICRKVPVIMMSSQDSISIVLKCMLKGASDFLLKPIRKNELRNVWQHVWRRHSSNIGGITCQEGNPSQLKLEALSENNAASNHSSEYIACAQKNKENSEKGSDAQSSCTRPDLEVESADTQSSQEFSLQQGRSIPQELQLKVNEAAEARRPEKSYCDQAIVSTSQTPEAEGDCAKPLDEEESLNLTGFRDGANADSINDHNSMKFTFSGQAIDLIGEIDRQRMCQYSDTGTLPQREHLSRGMASPFDLKDDMSPSGSVPLWELSLRRPQFLGFDRQEKEERHILHHSNASAFSRLGHGCKTLSGDWAKPGPDMIRLICNPVSVSHLADPTCGRLGWPLEWLGLKKSGQAFWQLYSS</sequence>
<dbReference type="Gene3D" id="3.40.50.2300">
    <property type="match status" value="1"/>
</dbReference>
<comment type="caution">
    <text evidence="2">Lacks conserved residue(s) required for the propagation of feature annotation.</text>
</comment>
<dbReference type="PANTHER" id="PTHR43874">
    <property type="entry name" value="TWO-COMPONENT RESPONSE REGULATOR"/>
    <property type="match status" value="1"/>
</dbReference>
<dbReference type="GO" id="GO:0000160">
    <property type="term" value="P:phosphorelay signal transduction system"/>
    <property type="evidence" value="ECO:0007669"/>
    <property type="project" value="UniProtKB-KW"/>
</dbReference>
<feature type="domain" description="Response regulatory" evidence="4">
    <location>
        <begin position="14"/>
        <end position="138"/>
    </location>
</feature>
<evidence type="ECO:0000313" key="5">
    <source>
        <dbReference type="EMBL" id="ERM96614.1"/>
    </source>
</evidence>
<dbReference type="PANTHER" id="PTHR43874:SF146">
    <property type="entry name" value="TWO-COMPONENT RESPONSE REGULATOR-LIKE APRR9"/>
    <property type="match status" value="1"/>
</dbReference>
<protein>
    <recommendedName>
        <fullName evidence="4">Response regulatory domain-containing protein</fullName>
    </recommendedName>
</protein>
<evidence type="ECO:0000256" key="3">
    <source>
        <dbReference type="SAM" id="MobiDB-lite"/>
    </source>
</evidence>
<dbReference type="AlphaFoldDB" id="W1NMT9"/>
<dbReference type="OMA" id="QICARED"/>
<organism evidence="5 6">
    <name type="scientific">Amborella trichopoda</name>
    <dbReference type="NCBI Taxonomy" id="13333"/>
    <lineage>
        <taxon>Eukaryota</taxon>
        <taxon>Viridiplantae</taxon>
        <taxon>Streptophyta</taxon>
        <taxon>Embryophyta</taxon>
        <taxon>Tracheophyta</taxon>
        <taxon>Spermatophyta</taxon>
        <taxon>Magnoliopsida</taxon>
        <taxon>Amborellales</taxon>
        <taxon>Amborellaceae</taxon>
        <taxon>Amborella</taxon>
    </lineage>
</organism>
<dbReference type="Pfam" id="PF00072">
    <property type="entry name" value="Response_reg"/>
    <property type="match status" value="1"/>
</dbReference>
<dbReference type="EMBL" id="KI397142">
    <property type="protein sequence ID" value="ERM96614.1"/>
    <property type="molecule type" value="Genomic_DNA"/>
</dbReference>
<evidence type="ECO:0000259" key="4">
    <source>
        <dbReference type="PROSITE" id="PS50110"/>
    </source>
</evidence>
<dbReference type="SUPFAM" id="SSF52172">
    <property type="entry name" value="CheY-like"/>
    <property type="match status" value="1"/>
</dbReference>
<dbReference type="Proteomes" id="UP000017836">
    <property type="component" value="Unassembled WGS sequence"/>
</dbReference>
<keyword evidence="1" id="KW-0902">Two-component regulatory system</keyword>
<dbReference type="InterPro" id="IPR045279">
    <property type="entry name" value="ARR-like"/>
</dbReference>
<dbReference type="HOGENOM" id="CLU_049097_1_0_1"/>
<dbReference type="PROSITE" id="PS50110">
    <property type="entry name" value="RESPONSE_REGULATORY"/>
    <property type="match status" value="1"/>
</dbReference>
<feature type="compositionally biased region" description="Polar residues" evidence="3">
    <location>
        <begin position="207"/>
        <end position="221"/>
    </location>
</feature>
<dbReference type="STRING" id="13333.W1NMT9"/>
<evidence type="ECO:0000256" key="1">
    <source>
        <dbReference type="ARBA" id="ARBA00023012"/>
    </source>
</evidence>
<dbReference type="SMART" id="SM00448">
    <property type="entry name" value="REC"/>
    <property type="match status" value="1"/>
</dbReference>
<name>W1NMT9_AMBTC</name>
<accession>W1NMT9</accession>
<evidence type="ECO:0000256" key="2">
    <source>
        <dbReference type="PROSITE-ProRule" id="PRU00169"/>
    </source>
</evidence>
<dbReference type="InterPro" id="IPR011006">
    <property type="entry name" value="CheY-like_superfamily"/>
</dbReference>
<dbReference type="Gramene" id="ERM96614">
    <property type="protein sequence ID" value="ERM96614"/>
    <property type="gene ID" value="AMTR_s00001p00271550"/>
</dbReference>